<comment type="caution">
    <text evidence="10">The sequence shown here is derived from an EMBL/GenBank/DDBJ whole genome shotgun (WGS) entry which is preliminary data.</text>
</comment>
<evidence type="ECO:0000256" key="4">
    <source>
        <dbReference type="ARBA" id="ARBA00022824"/>
    </source>
</evidence>
<evidence type="ECO:0000313" key="11">
    <source>
        <dbReference type="Proteomes" id="UP001165122"/>
    </source>
</evidence>
<dbReference type="Proteomes" id="UP001165122">
    <property type="component" value="Unassembled WGS sequence"/>
</dbReference>
<dbReference type="Pfam" id="PF04511">
    <property type="entry name" value="DER1"/>
    <property type="match status" value="1"/>
</dbReference>
<evidence type="ECO:0000256" key="3">
    <source>
        <dbReference type="ARBA" id="ARBA00022692"/>
    </source>
</evidence>
<dbReference type="Gene3D" id="1.20.1540.10">
    <property type="entry name" value="Rhomboid-like"/>
    <property type="match status" value="1"/>
</dbReference>
<dbReference type="InterPro" id="IPR007599">
    <property type="entry name" value="DER1"/>
</dbReference>
<feature type="region of interest" description="Disordered" evidence="8">
    <location>
        <begin position="320"/>
        <end position="345"/>
    </location>
</feature>
<keyword evidence="6" id="KW-0472">Membrane</keyword>
<sequence length="345" mass="37678">MKTSLALSLIATACLCVPSVQSRLPLIPHSRKTSNQPNPDTPSDFAPSSSPFSSPLHALRGGGQKNGGKKKINKSLKKKGGGNSISGMKKKSTSSPTKKTLSGKPSLSASSAKTKSSELLSKYSKVLPLTRVYMSLCILLTCLSPLLGEEASQSLFAYTPNTFPFQPWRYITSSSFLGPPSISSLMSIYFLYEYGSTLEKAFGTSDFLAFLVSQVGMLSVLAGVFMTPFFANSVITAMLHVLSRQLPYQNVKWLIFTVPYWTLPYGLLLSDVLQTQSASSATPHIMGILTGHVFFFFKEVWPKFGGRNWMEAPMGLKRKMDEDGVERGEKKVKRKRGKGKVLGSS</sequence>
<evidence type="ECO:0000256" key="8">
    <source>
        <dbReference type="SAM" id="MobiDB-lite"/>
    </source>
</evidence>
<evidence type="ECO:0000256" key="1">
    <source>
        <dbReference type="ARBA" id="ARBA00004477"/>
    </source>
</evidence>
<keyword evidence="11" id="KW-1185">Reference proteome</keyword>
<gene>
    <name evidence="10" type="ORF">TrLO_g7697</name>
</gene>
<feature type="signal peptide" evidence="9">
    <location>
        <begin position="1"/>
        <end position="22"/>
    </location>
</feature>
<comment type="similarity">
    <text evidence="2 7">Belongs to the derlin family.</text>
</comment>
<comment type="subcellular location">
    <subcellularLocation>
        <location evidence="1 7">Endoplasmic reticulum membrane</location>
        <topology evidence="1 7">Multi-pass membrane protein</topology>
    </subcellularLocation>
</comment>
<organism evidence="10 11">
    <name type="scientific">Triparma laevis f. longispina</name>
    <dbReference type="NCBI Taxonomy" id="1714387"/>
    <lineage>
        <taxon>Eukaryota</taxon>
        <taxon>Sar</taxon>
        <taxon>Stramenopiles</taxon>
        <taxon>Ochrophyta</taxon>
        <taxon>Bolidophyceae</taxon>
        <taxon>Parmales</taxon>
        <taxon>Triparmaceae</taxon>
        <taxon>Triparma</taxon>
    </lineage>
</organism>
<accession>A0A9W7DV53</accession>
<feature type="compositionally biased region" description="Low complexity" evidence="8">
    <location>
        <begin position="93"/>
        <end position="110"/>
    </location>
</feature>
<name>A0A9W7DV53_9STRA</name>
<dbReference type="PANTHER" id="PTHR11009">
    <property type="entry name" value="DER1-LIKE PROTEIN, DERLIN"/>
    <property type="match status" value="1"/>
</dbReference>
<keyword evidence="3" id="KW-0812">Transmembrane</keyword>
<evidence type="ECO:0000256" key="9">
    <source>
        <dbReference type="SAM" id="SignalP"/>
    </source>
</evidence>
<dbReference type="EMBL" id="BRXW01000450">
    <property type="protein sequence ID" value="GMH56148.1"/>
    <property type="molecule type" value="Genomic_DNA"/>
</dbReference>
<dbReference type="GO" id="GO:0005789">
    <property type="term" value="C:endoplasmic reticulum membrane"/>
    <property type="evidence" value="ECO:0007669"/>
    <property type="project" value="UniProtKB-SubCell"/>
</dbReference>
<evidence type="ECO:0000256" key="5">
    <source>
        <dbReference type="ARBA" id="ARBA00022989"/>
    </source>
</evidence>
<feature type="region of interest" description="Disordered" evidence="8">
    <location>
        <begin position="28"/>
        <end position="110"/>
    </location>
</feature>
<keyword evidence="5" id="KW-1133">Transmembrane helix</keyword>
<feature type="compositionally biased region" description="Basic residues" evidence="8">
    <location>
        <begin position="330"/>
        <end position="339"/>
    </location>
</feature>
<protein>
    <recommendedName>
        <fullName evidence="7">Derlin</fullName>
    </recommendedName>
</protein>
<proteinExistence type="inferred from homology"/>
<feature type="chain" id="PRO_5040761046" description="Derlin" evidence="9">
    <location>
        <begin position="23"/>
        <end position="345"/>
    </location>
</feature>
<dbReference type="SUPFAM" id="SSF144091">
    <property type="entry name" value="Rhomboid-like"/>
    <property type="match status" value="1"/>
</dbReference>
<evidence type="ECO:0000256" key="7">
    <source>
        <dbReference type="RuleBase" id="RU363059"/>
    </source>
</evidence>
<feature type="compositionally biased region" description="Low complexity" evidence="8">
    <location>
        <begin position="41"/>
        <end position="55"/>
    </location>
</feature>
<feature type="compositionally biased region" description="Basic and acidic residues" evidence="8">
    <location>
        <begin position="320"/>
        <end position="329"/>
    </location>
</feature>
<feature type="compositionally biased region" description="Basic residues" evidence="8">
    <location>
        <begin position="67"/>
        <end position="80"/>
    </location>
</feature>
<dbReference type="GO" id="GO:0006950">
    <property type="term" value="P:response to stress"/>
    <property type="evidence" value="ECO:0007669"/>
    <property type="project" value="UniProtKB-ARBA"/>
</dbReference>
<dbReference type="OrthoDB" id="19102at2759"/>
<dbReference type="AlphaFoldDB" id="A0A9W7DV53"/>
<evidence type="ECO:0000256" key="2">
    <source>
        <dbReference type="ARBA" id="ARBA00008917"/>
    </source>
</evidence>
<dbReference type="InterPro" id="IPR035952">
    <property type="entry name" value="Rhomboid-like_sf"/>
</dbReference>
<evidence type="ECO:0000256" key="6">
    <source>
        <dbReference type="ARBA" id="ARBA00023136"/>
    </source>
</evidence>
<keyword evidence="9" id="KW-0732">Signal</keyword>
<evidence type="ECO:0000313" key="10">
    <source>
        <dbReference type="EMBL" id="GMH56148.1"/>
    </source>
</evidence>
<keyword evidence="4 7" id="KW-0256">Endoplasmic reticulum</keyword>
<comment type="function">
    <text evidence="7">May be involved in the degradation of misfolded endoplasmic reticulum (ER) luminal proteins.</text>
</comment>
<reference evidence="11" key="1">
    <citation type="journal article" date="2023" name="Commun. Biol.">
        <title>Genome analysis of Parmales, the sister group of diatoms, reveals the evolutionary specialization of diatoms from phago-mixotrophs to photoautotrophs.</title>
        <authorList>
            <person name="Ban H."/>
            <person name="Sato S."/>
            <person name="Yoshikawa S."/>
            <person name="Yamada K."/>
            <person name="Nakamura Y."/>
            <person name="Ichinomiya M."/>
            <person name="Sato N."/>
            <person name="Blanc-Mathieu R."/>
            <person name="Endo H."/>
            <person name="Kuwata A."/>
            <person name="Ogata H."/>
        </authorList>
    </citation>
    <scope>NUCLEOTIDE SEQUENCE [LARGE SCALE GENOMIC DNA]</scope>
    <source>
        <strain evidence="11">NIES 3700</strain>
    </source>
</reference>